<name>A0ABP4JZ21_9MICO</name>
<dbReference type="InterPro" id="IPR011994">
    <property type="entry name" value="Cytidylate_kinase_dom"/>
</dbReference>
<dbReference type="EMBL" id="BAAAJX010000001">
    <property type="protein sequence ID" value="GAA1491752.1"/>
    <property type="molecule type" value="Genomic_DNA"/>
</dbReference>
<feature type="region of interest" description="Disordered" evidence="9">
    <location>
        <begin position="1"/>
        <end position="60"/>
    </location>
</feature>
<evidence type="ECO:0000256" key="3">
    <source>
        <dbReference type="ARBA" id="ARBA00022741"/>
    </source>
</evidence>
<keyword evidence="8" id="KW-0963">Cytoplasm</keyword>
<evidence type="ECO:0000256" key="7">
    <source>
        <dbReference type="ARBA" id="ARBA00048478"/>
    </source>
</evidence>
<feature type="compositionally biased region" description="Polar residues" evidence="9">
    <location>
        <begin position="1"/>
        <end position="12"/>
    </location>
</feature>
<keyword evidence="12" id="KW-1185">Reference proteome</keyword>
<dbReference type="InterPro" id="IPR003136">
    <property type="entry name" value="Cytidylate_kin"/>
</dbReference>
<dbReference type="Proteomes" id="UP001501742">
    <property type="component" value="Unassembled WGS sequence"/>
</dbReference>
<keyword evidence="2 8" id="KW-0808">Transferase</keyword>
<protein>
    <recommendedName>
        <fullName evidence="8">Cytidylate kinase</fullName>
        <shortName evidence="8">CK</shortName>
        <ecNumber evidence="8">2.7.4.25</ecNumber>
    </recommendedName>
    <alternativeName>
        <fullName evidence="8">Cytidine monophosphate kinase</fullName>
        <shortName evidence="8">CMP kinase</shortName>
    </alternativeName>
</protein>
<feature type="compositionally biased region" description="Gly residues" evidence="9">
    <location>
        <begin position="34"/>
        <end position="52"/>
    </location>
</feature>
<keyword evidence="3 8" id="KW-0547">Nucleotide-binding</keyword>
<dbReference type="SUPFAM" id="SSF52540">
    <property type="entry name" value="P-loop containing nucleoside triphosphate hydrolases"/>
    <property type="match status" value="1"/>
</dbReference>
<evidence type="ECO:0000256" key="1">
    <source>
        <dbReference type="ARBA" id="ARBA00009427"/>
    </source>
</evidence>
<feature type="binding site" evidence="8">
    <location>
        <begin position="78"/>
        <end position="86"/>
    </location>
    <ligand>
        <name>ATP</name>
        <dbReference type="ChEBI" id="CHEBI:30616"/>
    </ligand>
</feature>
<dbReference type="NCBIfam" id="TIGR00017">
    <property type="entry name" value="cmk"/>
    <property type="match status" value="1"/>
</dbReference>
<evidence type="ECO:0000256" key="5">
    <source>
        <dbReference type="ARBA" id="ARBA00022840"/>
    </source>
</evidence>
<evidence type="ECO:0000256" key="2">
    <source>
        <dbReference type="ARBA" id="ARBA00022679"/>
    </source>
</evidence>
<comment type="similarity">
    <text evidence="1 8">Belongs to the cytidylate kinase family. Type 1 subfamily.</text>
</comment>
<reference evidence="12" key="1">
    <citation type="journal article" date="2019" name="Int. J. Syst. Evol. Microbiol.">
        <title>The Global Catalogue of Microorganisms (GCM) 10K type strain sequencing project: providing services to taxonomists for standard genome sequencing and annotation.</title>
        <authorList>
            <consortium name="The Broad Institute Genomics Platform"/>
            <consortium name="The Broad Institute Genome Sequencing Center for Infectious Disease"/>
            <person name="Wu L."/>
            <person name="Ma J."/>
        </authorList>
    </citation>
    <scope>NUCLEOTIDE SEQUENCE [LARGE SCALE GENOMIC DNA]</scope>
    <source>
        <strain evidence="12">JCM 12140</strain>
    </source>
</reference>
<comment type="catalytic activity">
    <reaction evidence="6 8">
        <text>dCMP + ATP = dCDP + ADP</text>
        <dbReference type="Rhea" id="RHEA:25094"/>
        <dbReference type="ChEBI" id="CHEBI:30616"/>
        <dbReference type="ChEBI" id="CHEBI:57566"/>
        <dbReference type="ChEBI" id="CHEBI:58593"/>
        <dbReference type="ChEBI" id="CHEBI:456216"/>
        <dbReference type="EC" id="2.7.4.25"/>
    </reaction>
</comment>
<evidence type="ECO:0000256" key="8">
    <source>
        <dbReference type="HAMAP-Rule" id="MF_00238"/>
    </source>
</evidence>
<dbReference type="EC" id="2.7.4.25" evidence="8"/>
<evidence type="ECO:0000313" key="12">
    <source>
        <dbReference type="Proteomes" id="UP001501742"/>
    </source>
</evidence>
<evidence type="ECO:0000313" key="11">
    <source>
        <dbReference type="EMBL" id="GAA1491752.1"/>
    </source>
</evidence>
<keyword evidence="4 8" id="KW-0418">Kinase</keyword>
<evidence type="ECO:0000256" key="4">
    <source>
        <dbReference type="ARBA" id="ARBA00022777"/>
    </source>
</evidence>
<organism evidence="11 12">
    <name type="scientific">Curtobacterium herbarum</name>
    <dbReference type="NCBI Taxonomy" id="150122"/>
    <lineage>
        <taxon>Bacteria</taxon>
        <taxon>Bacillati</taxon>
        <taxon>Actinomycetota</taxon>
        <taxon>Actinomycetes</taxon>
        <taxon>Micrococcales</taxon>
        <taxon>Microbacteriaceae</taxon>
        <taxon>Curtobacterium</taxon>
    </lineage>
</organism>
<gene>
    <name evidence="8" type="primary">cmk</name>
    <name evidence="11" type="ORF">GCM10009627_00980</name>
</gene>
<dbReference type="CDD" id="cd02020">
    <property type="entry name" value="CMPK"/>
    <property type="match status" value="1"/>
</dbReference>
<feature type="domain" description="Cytidylate kinase" evidence="10">
    <location>
        <begin position="74"/>
        <end position="285"/>
    </location>
</feature>
<accession>A0ABP4JZ21</accession>
<evidence type="ECO:0000259" key="10">
    <source>
        <dbReference type="Pfam" id="PF02224"/>
    </source>
</evidence>
<dbReference type="HAMAP" id="MF_00238">
    <property type="entry name" value="Cytidyl_kinase_type1"/>
    <property type="match status" value="1"/>
</dbReference>
<sequence length="289" mass="29609">MGLNDNDTTLESGVTGGPDAPDSGLPTPVDQPGPLGGGDVTGGPGGQGGGELGSTRDPMPAGLPAGAFVAKFVIAVDGPAGSGKSSVSRAAARALGFGYQDTGAAYRALAWHALQRGVDLDDAAAVVSAFDSFDYAIGTDPDDYFVRVGGVDVTDDIRTPEVTAAVAHIAKLPEVRAKLVSLFRQVMRMADGQGIITEGRDITTVVAPDAEVRILLTADESVRMARRSAEVTTQSAEETSAALARRDAADAKVVDFMNAADGVTTLDSTDLDFDQTVQAVVDLARSATN</sequence>
<keyword evidence="5 8" id="KW-0067">ATP-binding</keyword>
<comment type="caution">
    <text evidence="11">The sequence shown here is derived from an EMBL/GenBank/DDBJ whole genome shotgun (WGS) entry which is preliminary data.</text>
</comment>
<comment type="catalytic activity">
    <reaction evidence="7 8">
        <text>CMP + ATP = CDP + ADP</text>
        <dbReference type="Rhea" id="RHEA:11600"/>
        <dbReference type="ChEBI" id="CHEBI:30616"/>
        <dbReference type="ChEBI" id="CHEBI:58069"/>
        <dbReference type="ChEBI" id="CHEBI:60377"/>
        <dbReference type="ChEBI" id="CHEBI:456216"/>
        <dbReference type="EC" id="2.7.4.25"/>
    </reaction>
</comment>
<evidence type="ECO:0000256" key="9">
    <source>
        <dbReference type="SAM" id="MobiDB-lite"/>
    </source>
</evidence>
<evidence type="ECO:0000256" key="6">
    <source>
        <dbReference type="ARBA" id="ARBA00047615"/>
    </source>
</evidence>
<dbReference type="InterPro" id="IPR027417">
    <property type="entry name" value="P-loop_NTPase"/>
</dbReference>
<dbReference type="Gene3D" id="3.40.50.300">
    <property type="entry name" value="P-loop containing nucleotide triphosphate hydrolases"/>
    <property type="match status" value="1"/>
</dbReference>
<comment type="subcellular location">
    <subcellularLocation>
        <location evidence="8">Cytoplasm</location>
    </subcellularLocation>
</comment>
<dbReference type="Pfam" id="PF02224">
    <property type="entry name" value="Cytidylate_kin"/>
    <property type="match status" value="1"/>
</dbReference>
<proteinExistence type="inferred from homology"/>